<evidence type="ECO:0000313" key="3">
    <source>
        <dbReference type="EMBL" id="KAK6949514.1"/>
    </source>
</evidence>
<feature type="compositionally biased region" description="Acidic residues" evidence="2">
    <location>
        <begin position="674"/>
        <end position="684"/>
    </location>
</feature>
<accession>A0AAX6MAN0</accession>
<gene>
    <name evidence="3" type="ORF">Daesc_009596</name>
</gene>
<dbReference type="Proteomes" id="UP001369815">
    <property type="component" value="Unassembled WGS sequence"/>
</dbReference>
<evidence type="ECO:0000256" key="1">
    <source>
        <dbReference type="SAM" id="Coils"/>
    </source>
</evidence>
<feature type="region of interest" description="Disordered" evidence="2">
    <location>
        <begin position="52"/>
        <end position="78"/>
    </location>
</feature>
<organism evidence="3 4">
    <name type="scientific">Daldinia eschscholtzii</name>
    <dbReference type="NCBI Taxonomy" id="292717"/>
    <lineage>
        <taxon>Eukaryota</taxon>
        <taxon>Fungi</taxon>
        <taxon>Dikarya</taxon>
        <taxon>Ascomycota</taxon>
        <taxon>Pezizomycotina</taxon>
        <taxon>Sordariomycetes</taxon>
        <taxon>Xylariomycetidae</taxon>
        <taxon>Xylariales</taxon>
        <taxon>Hypoxylaceae</taxon>
        <taxon>Daldinia</taxon>
    </lineage>
</organism>
<feature type="region of interest" description="Disordered" evidence="2">
    <location>
        <begin position="672"/>
        <end position="695"/>
    </location>
</feature>
<protein>
    <submittedName>
        <fullName evidence="3">Uncharacterized protein</fullName>
    </submittedName>
</protein>
<dbReference type="PANTHER" id="PTHR40619">
    <property type="entry name" value="FUNGAL STAND N-TERMINAL GOODBYE DOMAIN-CONTAINING PROTEIN"/>
    <property type="match status" value="1"/>
</dbReference>
<feature type="coiled-coil region" evidence="1">
    <location>
        <begin position="345"/>
        <end position="372"/>
    </location>
</feature>
<keyword evidence="4" id="KW-1185">Reference proteome</keyword>
<feature type="compositionally biased region" description="Acidic residues" evidence="2">
    <location>
        <begin position="523"/>
        <end position="537"/>
    </location>
</feature>
<dbReference type="PANTHER" id="PTHR40619:SF3">
    <property type="entry name" value="FUNGAL STAND N-TERMINAL GOODBYE DOMAIN-CONTAINING PROTEIN"/>
    <property type="match status" value="1"/>
</dbReference>
<reference evidence="3 4" key="1">
    <citation type="journal article" date="2024" name="Front Chem Biol">
        <title>Unveiling the potential of Daldinia eschscholtzii MFLUCC 19-0629 through bioactivity and bioinformatics studies for enhanced sustainable agriculture production.</title>
        <authorList>
            <person name="Brooks S."/>
            <person name="Weaver J.A."/>
            <person name="Klomchit A."/>
            <person name="Alharthi S.A."/>
            <person name="Onlamun T."/>
            <person name="Nurani R."/>
            <person name="Vong T.K."/>
            <person name="Alberti F."/>
            <person name="Greco C."/>
        </authorList>
    </citation>
    <scope>NUCLEOTIDE SEQUENCE [LARGE SCALE GENOMIC DNA]</scope>
    <source>
        <strain evidence="3">MFLUCC 19-0629</strain>
    </source>
</reference>
<sequence>MVESKDQPKLSGGYGLVVDFIENDLPRRHPYFKTLPVRLHKQHIQYTNMKRDKTPEMTPSGPIIQSVSVPRPSTKPKENTPIAMTYWSMVFPAARSKFESMPQVNAPKNRKPEYDIRSSTTWIDVYSKLNNARQYYTNKTGIRGGIRRVWEWTADNAAQPVLGATKLVPQMDIVTPVLAAVQIIIEAAQKGAEVRKEVLNAFDELEDVFSDVEFFLGPFRGEGPILDQAVSLVASVLLAIERGITFFTRPGLARGFEAILKGKDYEKPLLDSLTTITSQSKKLMAQALKTHIRDFNGYSRASLQILESIKKGNGEIAVRVVDIADKTDKVYDEVHILNANISFLMDSHDKAMETLKRELSRQNGRISNQERLLVAGAREVEYLRNVVRSTSPYQPNSAWALPPRSPLLLPQTETQYIGQEELWTLLGIGDIDTIDIEAIEEKRQELPPQDRRRTEQLVHDRRFQDWIVSPASAKLMIYGNFSGFMVETSALSLFCTTLTTAFRSRKRYLCLVWFCGRHLGYDDESDSDSSDEEDDYDGGLNLGPYEEDDYGPETRQSVIKRMVRSLIAQLLCDYDFGSRHLLPPDIDPEIIEEGHSLSQLRRLLCWLVRQLPEEITLFCLIDGIVFYEREDFEDPMLDVLGDILGLTVSNDVLASVKVLVTSPRPTSTVRIGFEDEDEDEDSDGTGEKNPSILSMDLLTPSHMDISDERVNRNLGVIAGEKAGDEVEEYDLAE</sequence>
<proteinExistence type="predicted"/>
<comment type="caution">
    <text evidence="3">The sequence shown here is derived from an EMBL/GenBank/DDBJ whole genome shotgun (WGS) entry which is preliminary data.</text>
</comment>
<evidence type="ECO:0000313" key="4">
    <source>
        <dbReference type="Proteomes" id="UP001369815"/>
    </source>
</evidence>
<dbReference type="AlphaFoldDB" id="A0AAX6MAN0"/>
<name>A0AAX6MAN0_9PEZI</name>
<evidence type="ECO:0000256" key="2">
    <source>
        <dbReference type="SAM" id="MobiDB-lite"/>
    </source>
</evidence>
<feature type="region of interest" description="Disordered" evidence="2">
    <location>
        <begin position="523"/>
        <end position="551"/>
    </location>
</feature>
<dbReference type="EMBL" id="JBANMG010000009">
    <property type="protein sequence ID" value="KAK6949514.1"/>
    <property type="molecule type" value="Genomic_DNA"/>
</dbReference>
<keyword evidence="1" id="KW-0175">Coiled coil</keyword>